<reference evidence="4 5" key="2">
    <citation type="journal article" date="2017" name="Front. Plant Sci.">
        <title>Gene Classification and Mining of Molecular Markers Useful in Red Clover (Trifolium pratense) Breeding.</title>
        <authorList>
            <person name="Istvanek J."/>
            <person name="Dluhosova J."/>
            <person name="Dluhos P."/>
            <person name="Patkova L."/>
            <person name="Nedelnik J."/>
            <person name="Repkova J."/>
        </authorList>
    </citation>
    <scope>NUCLEOTIDE SEQUENCE [LARGE SCALE GENOMIC DNA]</scope>
    <source>
        <strain evidence="5">cv. Tatra</strain>
        <tissue evidence="4">Young leaves</tissue>
    </source>
</reference>
<keyword evidence="2" id="KW-0378">Hydrolase</keyword>
<keyword evidence="1" id="KW-0540">Nuclease</keyword>
<dbReference type="GO" id="GO:0005737">
    <property type="term" value="C:cytoplasm"/>
    <property type="evidence" value="ECO:0007669"/>
    <property type="project" value="TreeGrafter"/>
</dbReference>
<reference evidence="4 5" key="1">
    <citation type="journal article" date="2014" name="Am. J. Bot.">
        <title>Genome assembly and annotation for red clover (Trifolium pratense; Fabaceae).</title>
        <authorList>
            <person name="Istvanek J."/>
            <person name="Jaros M."/>
            <person name="Krenek A."/>
            <person name="Repkova J."/>
        </authorList>
    </citation>
    <scope>NUCLEOTIDE SEQUENCE [LARGE SCALE GENOMIC DNA]</scope>
    <source>
        <strain evidence="5">cv. Tatra</strain>
        <tissue evidence="4">Young leaves</tissue>
    </source>
</reference>
<evidence type="ECO:0000313" key="5">
    <source>
        <dbReference type="Proteomes" id="UP000236291"/>
    </source>
</evidence>
<dbReference type="SMART" id="SM00474">
    <property type="entry name" value="35EXOc"/>
    <property type="match status" value="1"/>
</dbReference>
<evidence type="ECO:0000256" key="2">
    <source>
        <dbReference type="ARBA" id="ARBA00022801"/>
    </source>
</evidence>
<dbReference type="PANTHER" id="PTHR13620">
    <property type="entry name" value="3-5 EXONUCLEASE"/>
    <property type="match status" value="1"/>
</dbReference>
<accession>A0A2K3KZQ5</accession>
<evidence type="ECO:0000313" key="4">
    <source>
        <dbReference type="EMBL" id="PNX71774.1"/>
    </source>
</evidence>
<dbReference type="EMBL" id="ASHM01023775">
    <property type="protein sequence ID" value="PNX71774.1"/>
    <property type="molecule type" value="Genomic_DNA"/>
</dbReference>
<evidence type="ECO:0000259" key="3">
    <source>
        <dbReference type="SMART" id="SM00474"/>
    </source>
</evidence>
<name>A0A2K3KZQ5_TRIPR</name>
<dbReference type="InterPro" id="IPR012337">
    <property type="entry name" value="RNaseH-like_sf"/>
</dbReference>
<gene>
    <name evidence="4" type="ORF">L195_g027659</name>
</gene>
<dbReference type="GO" id="GO:0003676">
    <property type="term" value="F:nucleic acid binding"/>
    <property type="evidence" value="ECO:0007669"/>
    <property type="project" value="InterPro"/>
</dbReference>
<dbReference type="GO" id="GO:0008408">
    <property type="term" value="F:3'-5' exonuclease activity"/>
    <property type="evidence" value="ECO:0007669"/>
    <property type="project" value="InterPro"/>
</dbReference>
<feature type="domain" description="3'-5' exonuclease" evidence="3">
    <location>
        <begin position="29"/>
        <end position="212"/>
    </location>
</feature>
<dbReference type="Proteomes" id="UP000236291">
    <property type="component" value="Unassembled WGS sequence"/>
</dbReference>
<dbReference type="SUPFAM" id="SSF53098">
    <property type="entry name" value="Ribonuclease H-like"/>
    <property type="match status" value="1"/>
</dbReference>
<dbReference type="FunFam" id="3.30.420.10:FF:000054">
    <property type="entry name" value="Werner Syndrome-like exonuclease"/>
    <property type="match status" value="1"/>
</dbReference>
<dbReference type="Pfam" id="PF01612">
    <property type="entry name" value="DNA_pol_A_exo1"/>
    <property type="match status" value="1"/>
</dbReference>
<organism evidence="4 5">
    <name type="scientific">Trifolium pratense</name>
    <name type="common">Red clover</name>
    <dbReference type="NCBI Taxonomy" id="57577"/>
    <lineage>
        <taxon>Eukaryota</taxon>
        <taxon>Viridiplantae</taxon>
        <taxon>Streptophyta</taxon>
        <taxon>Embryophyta</taxon>
        <taxon>Tracheophyta</taxon>
        <taxon>Spermatophyta</taxon>
        <taxon>Magnoliopsida</taxon>
        <taxon>eudicotyledons</taxon>
        <taxon>Gunneridae</taxon>
        <taxon>Pentapetalae</taxon>
        <taxon>rosids</taxon>
        <taxon>fabids</taxon>
        <taxon>Fabales</taxon>
        <taxon>Fabaceae</taxon>
        <taxon>Papilionoideae</taxon>
        <taxon>50 kb inversion clade</taxon>
        <taxon>NPAAA clade</taxon>
        <taxon>Hologalegina</taxon>
        <taxon>IRL clade</taxon>
        <taxon>Trifolieae</taxon>
        <taxon>Trifolium</taxon>
    </lineage>
</organism>
<proteinExistence type="predicted"/>
<sequence length="212" mass="23697">MSVTTIDYGLSCKTHNNYDVLFHSDVIHTMVTNTPSMVDKWLSSISNNNSSLLVGLDVECLFTNHRANHRGVSYPAAVLQLCIGSECLVFQILHAPYVPESLIAFLDNKNHKFVGVGIKDDVDKLDRDFSLRVANFVDLRTLAAQTLDDKAMNSAGLKTLAKRVLGKEIEKPKRITLSDWSNFPLTIRQVQYACVDAFISFEVGRLLYSSKV</sequence>
<dbReference type="Gene3D" id="3.30.420.10">
    <property type="entry name" value="Ribonuclease H-like superfamily/Ribonuclease H"/>
    <property type="match status" value="1"/>
</dbReference>
<dbReference type="GO" id="GO:0005634">
    <property type="term" value="C:nucleus"/>
    <property type="evidence" value="ECO:0007669"/>
    <property type="project" value="TreeGrafter"/>
</dbReference>
<dbReference type="GO" id="GO:0006139">
    <property type="term" value="P:nucleobase-containing compound metabolic process"/>
    <property type="evidence" value="ECO:0007669"/>
    <property type="project" value="InterPro"/>
</dbReference>
<dbReference type="PANTHER" id="PTHR13620:SF105">
    <property type="entry name" value="OS01G0737700 PROTEIN"/>
    <property type="match status" value="1"/>
</dbReference>
<dbReference type="InterPro" id="IPR036397">
    <property type="entry name" value="RNaseH_sf"/>
</dbReference>
<protein>
    <submittedName>
        <fullName evidence="4">Werner syndrome-like exonuclease-like protein</fullName>
    </submittedName>
</protein>
<keyword evidence="4" id="KW-0269">Exonuclease</keyword>
<dbReference type="InterPro" id="IPR002562">
    <property type="entry name" value="3'-5'_exonuclease_dom"/>
</dbReference>
<evidence type="ECO:0000256" key="1">
    <source>
        <dbReference type="ARBA" id="ARBA00022722"/>
    </source>
</evidence>
<dbReference type="STRING" id="57577.A0A2K3KZQ5"/>
<dbReference type="InterPro" id="IPR051132">
    <property type="entry name" value="3-5_Exonuclease_domain"/>
</dbReference>
<dbReference type="AlphaFoldDB" id="A0A2K3KZQ5"/>
<comment type="caution">
    <text evidence="4">The sequence shown here is derived from an EMBL/GenBank/DDBJ whole genome shotgun (WGS) entry which is preliminary data.</text>
</comment>
<dbReference type="CDD" id="cd06141">
    <property type="entry name" value="WRN_exo"/>
    <property type="match status" value="1"/>
</dbReference>